<evidence type="ECO:0000313" key="3">
    <source>
        <dbReference type="Proteomes" id="UP000003614"/>
    </source>
</evidence>
<comment type="caution">
    <text evidence="2">The sequence shown here is derived from an EMBL/GenBank/DDBJ whole genome shotgun (WGS) entry which is preliminary data.</text>
</comment>
<proteinExistence type="predicted"/>
<accession>A0A6C8F5P5</accession>
<gene>
    <name evidence="2" type="ORF">SeV_B0485</name>
</gene>
<dbReference type="Proteomes" id="UP000003614">
    <property type="component" value="Unassembled WGS sequence"/>
</dbReference>
<evidence type="ECO:0000313" key="2">
    <source>
        <dbReference type="EMBL" id="EDZ03844.1"/>
    </source>
</evidence>
<sequence>MLKFNRHENGRNTAAIFLFVGIFYAFIYSAKSLAISLKSDDFFVIPDAFIPLLQPG</sequence>
<feature type="transmembrane region" description="Helical" evidence="1">
    <location>
        <begin position="12"/>
        <end position="30"/>
    </location>
</feature>
<name>A0A6C8F5P5_SALV4</name>
<dbReference type="EMBL" id="ABFH02000001">
    <property type="protein sequence ID" value="EDZ03844.1"/>
    <property type="molecule type" value="Genomic_DNA"/>
</dbReference>
<keyword evidence="1" id="KW-0812">Transmembrane</keyword>
<reference evidence="2 3" key="1">
    <citation type="journal article" date="2011" name="J. Bacteriol.">
        <title>Comparative genomics of 28 Salmonella enterica isolates: evidence for CRISPR-mediated adaptive sublineage evolution.</title>
        <authorList>
            <person name="Fricke W.F."/>
            <person name="Mammel M.K."/>
            <person name="McDermott P.F."/>
            <person name="Tartera C."/>
            <person name="White D.G."/>
            <person name="Leclerc J.E."/>
            <person name="Ravel J."/>
            <person name="Cebula T.A."/>
        </authorList>
    </citation>
    <scope>NUCLEOTIDE SEQUENCE [LARGE SCALE GENOMIC DNA]</scope>
    <source>
        <strain evidence="2 3">SL491</strain>
    </source>
</reference>
<dbReference type="AlphaFoldDB" id="A0A6C8F5P5"/>
<organism evidence="2 3">
    <name type="scientific">Salmonella virchow (strain SL491)</name>
    <dbReference type="NCBI Taxonomy" id="465517"/>
    <lineage>
        <taxon>Bacteria</taxon>
        <taxon>Pseudomonadati</taxon>
        <taxon>Pseudomonadota</taxon>
        <taxon>Gammaproteobacteria</taxon>
        <taxon>Enterobacterales</taxon>
        <taxon>Enterobacteriaceae</taxon>
        <taxon>Salmonella</taxon>
    </lineage>
</organism>
<evidence type="ECO:0000256" key="1">
    <source>
        <dbReference type="SAM" id="Phobius"/>
    </source>
</evidence>
<protein>
    <submittedName>
        <fullName evidence="2">Uncharacterized protein</fullName>
    </submittedName>
</protein>
<keyword evidence="1" id="KW-1133">Transmembrane helix</keyword>
<keyword evidence="1" id="KW-0472">Membrane</keyword>